<dbReference type="KEGG" id="euc:EC1_15030"/>
<dbReference type="Gene3D" id="1.10.3210.10">
    <property type="entry name" value="Hypothetical protein af1432"/>
    <property type="match status" value="1"/>
</dbReference>
<evidence type="ECO:0000313" key="1">
    <source>
        <dbReference type="EMBL" id="CBK88855.1"/>
    </source>
</evidence>
<dbReference type="Proteomes" id="UP000008801">
    <property type="component" value="Chromosome"/>
</dbReference>
<evidence type="ECO:0000313" key="2">
    <source>
        <dbReference type="Proteomes" id="UP000008801"/>
    </source>
</evidence>
<name>D4JF83_9FIRM</name>
<protein>
    <submittedName>
        <fullName evidence="1">Uncharacterized protein</fullName>
    </submittedName>
</protein>
<proteinExistence type="predicted"/>
<organism evidence="1 2">
    <name type="scientific">Faecalitalea cylindroides T2-87</name>
    <dbReference type="NCBI Taxonomy" id="717960"/>
    <lineage>
        <taxon>Bacteria</taxon>
        <taxon>Bacillati</taxon>
        <taxon>Bacillota</taxon>
        <taxon>Erysipelotrichia</taxon>
        <taxon>Erysipelotrichales</taxon>
        <taxon>Erysipelotrichaceae</taxon>
        <taxon>Faecalitalea</taxon>
    </lineage>
</organism>
<gene>
    <name evidence="1" type="ORF">EC1_15030</name>
</gene>
<sequence length="184" mass="21460">MKDGASIIKVQKHFIKDSPDYDIEDFFNYPYSDKLSLDSEHSITLEGQVVAIADEIAQRALDIDDAFKSGKINHDTFYKLCDFRSKPELIEIDKEIKKDMNKSENGNLLIDYNDMYRAQLCSKIISYFIDDVVNTFKSNRHPELFNQKEHKWTKKVIHFSETAMRINDILDNMIKQLVLNSAEV</sequence>
<reference evidence="1 2" key="1">
    <citation type="submission" date="2010-03" db="EMBL/GenBank/DDBJ databases">
        <title>The genome sequence of Eubacterium cylindroides T2-87.</title>
        <authorList>
            <consortium name="metaHIT consortium -- http://www.metahit.eu/"/>
            <person name="Pajon A."/>
            <person name="Turner K."/>
            <person name="Parkhill J."/>
            <person name="Duncan S."/>
            <person name="Flint H."/>
        </authorList>
    </citation>
    <scope>NUCLEOTIDE SEQUENCE [LARGE SCALE GENOMIC DNA]</scope>
    <source>
        <strain evidence="1 2">T2-87</strain>
    </source>
</reference>
<dbReference type="HOGENOM" id="CLU_1466123_0_0_9"/>
<dbReference type="AlphaFoldDB" id="D4JF83"/>
<reference evidence="1 2" key="2">
    <citation type="submission" date="2010-03" db="EMBL/GenBank/DDBJ databases">
        <authorList>
            <person name="Pajon A."/>
        </authorList>
    </citation>
    <scope>NUCLEOTIDE SEQUENCE [LARGE SCALE GENOMIC DNA]</scope>
    <source>
        <strain evidence="1 2">T2-87</strain>
    </source>
</reference>
<dbReference type="STRING" id="717960.EC1_15030"/>
<dbReference type="EMBL" id="FP929041">
    <property type="protein sequence ID" value="CBK88855.1"/>
    <property type="molecule type" value="Genomic_DNA"/>
</dbReference>
<accession>D4JF83</accession>